<evidence type="ECO:0000313" key="3">
    <source>
        <dbReference type="Proteomes" id="UP000663825"/>
    </source>
</evidence>
<evidence type="ECO:0000313" key="2">
    <source>
        <dbReference type="EMBL" id="CAF3162778.1"/>
    </source>
</evidence>
<protein>
    <recommendedName>
        <fullName evidence="1">DNA-PKcs N-terminal domain-containing protein</fullName>
    </recommendedName>
</protein>
<sequence>MGRTMLLNGVQAVLTLIKSTCLERVYVISISGNYSIEIRDCSNGIVSLMEQEDVKFMFVSLIQPCEQIAMPTMILSQMMNVFDERFYDLSNLVEIVEEYMALLEHLTVMAIDCYPWYQSKPQAITCSSGIKMMLALQTKVNSYKPFLYRIVNQELIPCCSHPLKPTVEQKVENYEPDLSEGVGVRV</sequence>
<gene>
    <name evidence="2" type="ORF">TIS948_LOCUS10368</name>
</gene>
<reference evidence="2" key="1">
    <citation type="submission" date="2021-02" db="EMBL/GenBank/DDBJ databases">
        <authorList>
            <person name="Nowell W R."/>
        </authorList>
    </citation>
    <scope>NUCLEOTIDE SEQUENCE</scope>
</reference>
<accession>A0A817PSI7</accession>
<dbReference type="Proteomes" id="UP000663825">
    <property type="component" value="Unassembled WGS sequence"/>
</dbReference>
<organism evidence="2 3">
    <name type="scientific">Rotaria socialis</name>
    <dbReference type="NCBI Taxonomy" id="392032"/>
    <lineage>
        <taxon>Eukaryota</taxon>
        <taxon>Metazoa</taxon>
        <taxon>Spiralia</taxon>
        <taxon>Gnathifera</taxon>
        <taxon>Rotifera</taxon>
        <taxon>Eurotatoria</taxon>
        <taxon>Bdelloidea</taxon>
        <taxon>Philodinida</taxon>
        <taxon>Philodinidae</taxon>
        <taxon>Rotaria</taxon>
    </lineage>
</organism>
<dbReference type="InterPro" id="IPR046804">
    <property type="entry name" value="DNA-PKcs_N"/>
</dbReference>
<name>A0A817PSI7_9BILA</name>
<comment type="caution">
    <text evidence="2">The sequence shown here is derived from an EMBL/GenBank/DDBJ whole genome shotgun (WGS) entry which is preliminary data.</text>
</comment>
<proteinExistence type="predicted"/>
<dbReference type="AlphaFoldDB" id="A0A817PSI7"/>
<evidence type="ECO:0000259" key="1">
    <source>
        <dbReference type="Pfam" id="PF20500"/>
    </source>
</evidence>
<dbReference type="EMBL" id="CAJNXB010001405">
    <property type="protein sequence ID" value="CAF3162778.1"/>
    <property type="molecule type" value="Genomic_DNA"/>
</dbReference>
<dbReference type="Pfam" id="PF20500">
    <property type="entry name" value="DNA-PKcs_N"/>
    <property type="match status" value="1"/>
</dbReference>
<dbReference type="OrthoDB" id="10139925at2759"/>
<feature type="domain" description="DNA-PKcs N-terminal" evidence="1">
    <location>
        <begin position="48"/>
        <end position="174"/>
    </location>
</feature>